<evidence type="ECO:0000256" key="2">
    <source>
        <dbReference type="RuleBase" id="RU003616"/>
    </source>
</evidence>
<comment type="caution">
    <text evidence="4">The sequence shown here is derived from an EMBL/GenBank/DDBJ whole genome shotgun (WGS) entry which is preliminary data.</text>
</comment>
<dbReference type="RefSeq" id="WP_169532881.1">
    <property type="nucleotide sequence ID" value="NZ_JABBGH010000003.1"/>
</dbReference>
<keyword evidence="5" id="KW-1185">Reference proteome</keyword>
<protein>
    <submittedName>
        <fullName evidence="4">Hsp20 family protein</fullName>
    </submittedName>
</protein>
<accession>A0A7Y0FPA9</accession>
<gene>
    <name evidence="4" type="ORF">HHL22_18495</name>
</gene>
<sequence length="130" mass="14288">MKLISREFIRNIAPQLDLLNTIGGGVAQPQLRINQRPKGVVLHVSMPGVAAESFHVVLKDNQLTVYGEFRHQPDDQLAAPLFVQTLKLPQNLDLLAINATHEAGELRVAIPFKDPAASQPREIDIQPGSN</sequence>
<dbReference type="Pfam" id="PF00011">
    <property type="entry name" value="HSP20"/>
    <property type="match status" value="1"/>
</dbReference>
<dbReference type="SUPFAM" id="SSF49764">
    <property type="entry name" value="HSP20-like chaperones"/>
    <property type="match status" value="1"/>
</dbReference>
<comment type="similarity">
    <text evidence="1 2">Belongs to the small heat shock protein (HSP20) family.</text>
</comment>
<name>A0A7Y0FPA9_9BACT</name>
<evidence type="ECO:0000313" key="4">
    <source>
        <dbReference type="EMBL" id="NML67199.1"/>
    </source>
</evidence>
<dbReference type="EMBL" id="JABBGH010000003">
    <property type="protein sequence ID" value="NML67199.1"/>
    <property type="molecule type" value="Genomic_DNA"/>
</dbReference>
<dbReference type="AlphaFoldDB" id="A0A7Y0FPA9"/>
<dbReference type="InterPro" id="IPR002068">
    <property type="entry name" value="A-crystallin/Hsp20_dom"/>
</dbReference>
<evidence type="ECO:0000259" key="3">
    <source>
        <dbReference type="PROSITE" id="PS01031"/>
    </source>
</evidence>
<feature type="domain" description="SHSP" evidence="3">
    <location>
        <begin position="22"/>
        <end position="128"/>
    </location>
</feature>
<reference evidence="4 5" key="1">
    <citation type="submission" date="2020-04" db="EMBL/GenBank/DDBJ databases">
        <title>Hymenobacter polaris sp. nov., isolated from Arctic soil.</title>
        <authorList>
            <person name="Dahal R.H."/>
        </authorList>
    </citation>
    <scope>NUCLEOTIDE SEQUENCE [LARGE SCALE GENOMIC DNA]</scope>
    <source>
        <strain evidence="4 5">RP-2-7</strain>
    </source>
</reference>
<dbReference type="Proteomes" id="UP000559626">
    <property type="component" value="Unassembled WGS sequence"/>
</dbReference>
<dbReference type="CDD" id="cd00298">
    <property type="entry name" value="ACD_sHsps_p23-like"/>
    <property type="match status" value="1"/>
</dbReference>
<dbReference type="PROSITE" id="PS01031">
    <property type="entry name" value="SHSP"/>
    <property type="match status" value="1"/>
</dbReference>
<dbReference type="InterPro" id="IPR008978">
    <property type="entry name" value="HSP20-like_chaperone"/>
</dbReference>
<dbReference type="Gene3D" id="2.60.40.790">
    <property type="match status" value="1"/>
</dbReference>
<proteinExistence type="inferred from homology"/>
<evidence type="ECO:0000256" key="1">
    <source>
        <dbReference type="PROSITE-ProRule" id="PRU00285"/>
    </source>
</evidence>
<evidence type="ECO:0000313" key="5">
    <source>
        <dbReference type="Proteomes" id="UP000559626"/>
    </source>
</evidence>
<organism evidence="4 5">
    <name type="scientific">Hymenobacter polaris</name>
    <dbReference type="NCBI Taxonomy" id="2682546"/>
    <lineage>
        <taxon>Bacteria</taxon>
        <taxon>Pseudomonadati</taxon>
        <taxon>Bacteroidota</taxon>
        <taxon>Cytophagia</taxon>
        <taxon>Cytophagales</taxon>
        <taxon>Hymenobacteraceae</taxon>
        <taxon>Hymenobacter</taxon>
    </lineage>
</organism>